<gene>
    <name evidence="7" type="ORF">RJ640_030899</name>
</gene>
<reference evidence="7" key="1">
    <citation type="submission" date="2022-12" db="EMBL/GenBank/DDBJ databases">
        <title>Draft genome assemblies for two species of Escallonia (Escalloniales).</title>
        <authorList>
            <person name="Chanderbali A."/>
            <person name="Dervinis C."/>
            <person name="Anghel I."/>
            <person name="Soltis D."/>
            <person name="Soltis P."/>
            <person name="Zapata F."/>
        </authorList>
    </citation>
    <scope>NUCLEOTIDE SEQUENCE</scope>
    <source>
        <strain evidence="7">UCBG92.1500</strain>
        <tissue evidence="7">Leaf</tissue>
    </source>
</reference>
<sequence>MALKAVHVSHVPNFNQVPDDNATFRISSKLFNEDDDGGVDSNDRGEKEVMVSRKFLVMGHRGSGMNTLQSADGRMKAIKENSILSFNAAGKFNLDFIEFDVQVTQDDCPVVFHDNFILTTQKGSIVEKRVADLTLEEFLSYGPQRGTINKQVEKPLFKKTKDGRVLEWKVENDDPLCSLQEVFQRVDHSSGFNIEFKFDDKIIYKREELVHAVQAVLQVVFKYAKDRPIIFSSFQPDAALLIRKLQSTYPVYFLTNGGSEIFTDLRRNSLDEAIKQCLAGGLDGIVSEVKAVLRDPGAIPKIKESNLSLITYGQLNNVQEVVYMQYLMGVDGAIVDLVQEISEAVLNFNNPVKEAKEDDLSREEGQLQSRNPNCSQHELSSLSKLIPGLIQT</sequence>
<dbReference type="InterPro" id="IPR017946">
    <property type="entry name" value="PLC-like_Pdiesterase_TIM-brl"/>
</dbReference>
<comment type="similarity">
    <text evidence="1">Belongs to the glycerophosphoryl diester phosphodiesterase family.</text>
</comment>
<evidence type="ECO:0000256" key="5">
    <source>
        <dbReference type="ARBA" id="ARBA00047512"/>
    </source>
</evidence>
<name>A0AA88RQ99_9ASTE</name>
<comment type="caution">
    <text evidence="7">The sequence shown here is derived from an EMBL/GenBank/DDBJ whole genome shotgun (WGS) entry which is preliminary data.</text>
</comment>
<evidence type="ECO:0000313" key="8">
    <source>
        <dbReference type="Proteomes" id="UP001187471"/>
    </source>
</evidence>
<proteinExistence type="inferred from homology"/>
<dbReference type="AlphaFoldDB" id="A0AA88RQ99"/>
<dbReference type="InterPro" id="IPR030395">
    <property type="entry name" value="GP_PDE_dom"/>
</dbReference>
<evidence type="ECO:0000256" key="3">
    <source>
        <dbReference type="ARBA" id="ARBA00022798"/>
    </source>
</evidence>
<dbReference type="EMBL" id="JAVXUO010000300">
    <property type="protein sequence ID" value="KAK2993592.1"/>
    <property type="molecule type" value="Genomic_DNA"/>
</dbReference>
<dbReference type="PANTHER" id="PTHR22958:SF34">
    <property type="entry name" value="GLYCEROPHOSPHODIESTER PHOSPHODIESTERASE GDPD3"/>
    <property type="match status" value="1"/>
</dbReference>
<dbReference type="GO" id="GO:0006071">
    <property type="term" value="P:glycerol metabolic process"/>
    <property type="evidence" value="ECO:0007669"/>
    <property type="project" value="UniProtKB-KW"/>
</dbReference>
<organism evidence="7 8">
    <name type="scientific">Escallonia rubra</name>
    <dbReference type="NCBI Taxonomy" id="112253"/>
    <lineage>
        <taxon>Eukaryota</taxon>
        <taxon>Viridiplantae</taxon>
        <taxon>Streptophyta</taxon>
        <taxon>Embryophyta</taxon>
        <taxon>Tracheophyta</taxon>
        <taxon>Spermatophyta</taxon>
        <taxon>Magnoliopsida</taxon>
        <taxon>eudicotyledons</taxon>
        <taxon>Gunneridae</taxon>
        <taxon>Pentapetalae</taxon>
        <taxon>asterids</taxon>
        <taxon>campanulids</taxon>
        <taxon>Escalloniales</taxon>
        <taxon>Escalloniaceae</taxon>
        <taxon>Escallonia</taxon>
    </lineage>
</organism>
<keyword evidence="3" id="KW-0319">Glycerol metabolism</keyword>
<evidence type="ECO:0000256" key="1">
    <source>
        <dbReference type="ARBA" id="ARBA00007277"/>
    </source>
</evidence>
<dbReference type="FunFam" id="3.20.20.190:FF:000034">
    <property type="entry name" value="Glycerophosphodiester phosphodiesterase GDPD2"/>
    <property type="match status" value="1"/>
</dbReference>
<dbReference type="PROSITE" id="PS51704">
    <property type="entry name" value="GP_PDE"/>
    <property type="match status" value="1"/>
</dbReference>
<keyword evidence="4" id="KW-0378">Hydrolase</keyword>
<accession>A0AA88RQ99</accession>
<evidence type="ECO:0000256" key="2">
    <source>
        <dbReference type="ARBA" id="ARBA00012247"/>
    </source>
</evidence>
<dbReference type="GO" id="GO:0008889">
    <property type="term" value="F:glycerophosphodiester phosphodiesterase activity"/>
    <property type="evidence" value="ECO:0007669"/>
    <property type="project" value="UniProtKB-EC"/>
</dbReference>
<keyword evidence="8" id="KW-1185">Reference proteome</keyword>
<dbReference type="InterPro" id="IPR051578">
    <property type="entry name" value="GDPD"/>
</dbReference>
<feature type="domain" description="GP-PDE" evidence="6">
    <location>
        <begin position="55"/>
        <end position="345"/>
    </location>
</feature>
<evidence type="ECO:0000256" key="4">
    <source>
        <dbReference type="ARBA" id="ARBA00022801"/>
    </source>
</evidence>
<dbReference type="PANTHER" id="PTHR22958">
    <property type="entry name" value="GLYCEROPHOSPHORYL DIESTER PHOSPHODIESTERASE"/>
    <property type="match status" value="1"/>
</dbReference>
<dbReference type="Proteomes" id="UP001187471">
    <property type="component" value="Unassembled WGS sequence"/>
</dbReference>
<evidence type="ECO:0000259" key="6">
    <source>
        <dbReference type="PROSITE" id="PS51704"/>
    </source>
</evidence>
<dbReference type="Pfam" id="PF03009">
    <property type="entry name" value="GDPD"/>
    <property type="match status" value="1"/>
</dbReference>
<evidence type="ECO:0000313" key="7">
    <source>
        <dbReference type="EMBL" id="KAK2993592.1"/>
    </source>
</evidence>
<protein>
    <recommendedName>
        <fullName evidence="2">glycerophosphodiester phosphodiesterase</fullName>
        <ecNumber evidence="2">3.1.4.46</ecNumber>
    </recommendedName>
</protein>
<dbReference type="EC" id="3.1.4.46" evidence="2"/>
<dbReference type="Gene3D" id="3.20.20.190">
    <property type="entry name" value="Phosphatidylinositol (PI) phosphodiesterase"/>
    <property type="match status" value="1"/>
</dbReference>
<dbReference type="SUPFAM" id="SSF51695">
    <property type="entry name" value="PLC-like phosphodiesterases"/>
    <property type="match status" value="1"/>
</dbReference>
<comment type="catalytic activity">
    <reaction evidence="5">
        <text>a sn-glycero-3-phosphodiester + H2O = an alcohol + sn-glycerol 3-phosphate + H(+)</text>
        <dbReference type="Rhea" id="RHEA:12969"/>
        <dbReference type="ChEBI" id="CHEBI:15377"/>
        <dbReference type="ChEBI" id="CHEBI:15378"/>
        <dbReference type="ChEBI" id="CHEBI:30879"/>
        <dbReference type="ChEBI" id="CHEBI:57597"/>
        <dbReference type="ChEBI" id="CHEBI:83408"/>
        <dbReference type="EC" id="3.1.4.46"/>
    </reaction>
</comment>
<dbReference type="GO" id="GO:0046475">
    <property type="term" value="P:glycerophospholipid catabolic process"/>
    <property type="evidence" value="ECO:0007669"/>
    <property type="project" value="TreeGrafter"/>
</dbReference>